<name>A0ABT2AZ93_9ACTN</name>
<feature type="compositionally biased region" description="Polar residues" evidence="1">
    <location>
        <begin position="87"/>
        <end position="96"/>
    </location>
</feature>
<organism evidence="2 3">
    <name type="scientific">Streptomyces pyxinicus</name>
    <dbReference type="NCBI Taxonomy" id="2970331"/>
    <lineage>
        <taxon>Bacteria</taxon>
        <taxon>Bacillati</taxon>
        <taxon>Actinomycetota</taxon>
        <taxon>Actinomycetes</taxon>
        <taxon>Kitasatosporales</taxon>
        <taxon>Streptomycetaceae</taxon>
        <taxon>Streptomyces</taxon>
    </lineage>
</organism>
<evidence type="ECO:0008006" key="4">
    <source>
        <dbReference type="Google" id="ProtNLM"/>
    </source>
</evidence>
<reference evidence="2 3" key="1">
    <citation type="submission" date="2022-08" db="EMBL/GenBank/DDBJ databases">
        <authorList>
            <person name="Somphong A."/>
            <person name="Phongsopitanun W."/>
        </authorList>
    </citation>
    <scope>NUCLEOTIDE SEQUENCE [LARGE SCALE GENOMIC DNA]</scope>
    <source>
        <strain evidence="2 3">LP11</strain>
    </source>
</reference>
<feature type="region of interest" description="Disordered" evidence="1">
    <location>
        <begin position="87"/>
        <end position="108"/>
    </location>
</feature>
<evidence type="ECO:0000313" key="2">
    <source>
        <dbReference type="EMBL" id="MCS0601587.1"/>
    </source>
</evidence>
<dbReference type="EMBL" id="JANUGP010000006">
    <property type="protein sequence ID" value="MCS0601587.1"/>
    <property type="molecule type" value="Genomic_DNA"/>
</dbReference>
<dbReference type="RefSeq" id="WP_258778000.1">
    <property type="nucleotide sequence ID" value="NZ_JANUGP010000006.1"/>
</dbReference>
<evidence type="ECO:0000256" key="1">
    <source>
        <dbReference type="SAM" id="MobiDB-lite"/>
    </source>
</evidence>
<evidence type="ECO:0000313" key="3">
    <source>
        <dbReference type="Proteomes" id="UP001205612"/>
    </source>
</evidence>
<accession>A0ABT2AZ93</accession>
<keyword evidence="3" id="KW-1185">Reference proteome</keyword>
<gene>
    <name evidence="2" type="ORF">NX794_10205</name>
</gene>
<proteinExistence type="predicted"/>
<sequence length="151" mass="15778">MIVLAVLRHDQRLADMAVGNNVSESTVRHRRDEAIALLAAQAPRLDRALKKIAGQGGEVVLIDGTLVHTQRRTGKADRKNCSGKQRLTACASSPSPTRGAAWCGSPPPGPAAHTTTLPPATITSCSICAPPASAPSRNSAFAAWTTTYSTP</sequence>
<comment type="caution">
    <text evidence="2">The sequence shown here is derived from an EMBL/GenBank/DDBJ whole genome shotgun (WGS) entry which is preliminary data.</text>
</comment>
<protein>
    <recommendedName>
        <fullName evidence="4">Transposase</fullName>
    </recommendedName>
</protein>
<dbReference type="Proteomes" id="UP001205612">
    <property type="component" value="Unassembled WGS sequence"/>
</dbReference>